<proteinExistence type="predicted"/>
<name>A0A5N7BUX1_PETAA</name>
<gene>
    <name evidence="3" type="ORF">BDV23DRAFT_176117</name>
</gene>
<feature type="transmembrane region" description="Helical" evidence="2">
    <location>
        <begin position="273"/>
        <end position="294"/>
    </location>
</feature>
<feature type="compositionally biased region" description="Polar residues" evidence="1">
    <location>
        <begin position="25"/>
        <end position="39"/>
    </location>
</feature>
<evidence type="ECO:0008006" key="4">
    <source>
        <dbReference type="Google" id="ProtNLM"/>
    </source>
</evidence>
<feature type="region of interest" description="Disordered" evidence="1">
    <location>
        <begin position="339"/>
        <end position="359"/>
    </location>
</feature>
<accession>A0A5N7BUX1</accession>
<keyword evidence="2" id="KW-0472">Membrane</keyword>
<reference evidence="3" key="1">
    <citation type="submission" date="2019-04" db="EMBL/GenBank/DDBJ databases">
        <title>Friends and foes A comparative genomics studyof 23 Aspergillus species from section Flavi.</title>
        <authorList>
            <consortium name="DOE Joint Genome Institute"/>
            <person name="Kjaerbolling I."/>
            <person name="Vesth T."/>
            <person name="Frisvad J.C."/>
            <person name="Nybo J.L."/>
            <person name="Theobald S."/>
            <person name="Kildgaard S."/>
            <person name="Isbrandt T."/>
            <person name="Kuo A."/>
            <person name="Sato A."/>
            <person name="Lyhne E.K."/>
            <person name="Kogle M.E."/>
            <person name="Wiebenga A."/>
            <person name="Kun R.S."/>
            <person name="Lubbers R.J."/>
            <person name="Makela M.R."/>
            <person name="Barry K."/>
            <person name="Chovatia M."/>
            <person name="Clum A."/>
            <person name="Daum C."/>
            <person name="Haridas S."/>
            <person name="He G."/>
            <person name="LaButti K."/>
            <person name="Lipzen A."/>
            <person name="Mondo S."/>
            <person name="Riley R."/>
            <person name="Salamov A."/>
            <person name="Simmons B.A."/>
            <person name="Magnuson J.K."/>
            <person name="Henrissat B."/>
            <person name="Mortensen U.H."/>
            <person name="Larsen T.O."/>
            <person name="Devries R.P."/>
            <person name="Grigoriev I.V."/>
            <person name="Machida M."/>
            <person name="Baker S.E."/>
            <person name="Andersen M.R."/>
        </authorList>
    </citation>
    <scope>NUCLEOTIDE SEQUENCE [LARGE SCALE GENOMIC DNA]</scope>
    <source>
        <strain evidence="3">IBT 14317</strain>
    </source>
</reference>
<sequence>MADGNLTTEPSLSARQSEHAGISLGQDTAEQPSKPSNSHAGIPRRRNHSLIRQQDHQSGPVFIPSASAVNPTGRWPKSPLRTSRHLSPVQRPTQARAPSATSGECSGSSNASFGFALSHSPSDDPLSRIAKGRLTKRGRVCCTFSCDKFRRRYELARHEKPLHLNLETWYCVTHGTTVFSRVTERKHYAFANTLDPNAAHLDRHNHNACRGDSDKRRSFRRKGHLVQRLRLVHNVDTLPLIDDCKGDHEFPPSIAAQVTNSLLYLIGEESRSIIPFFAINAYLSSFTQVLALYLSRYAREKMKQGIIHTDDMFQQEARRVLYGSEDSWNQTIADNRGWLSPESVAADQQPKDTSAGMGS</sequence>
<keyword evidence="2" id="KW-1133">Transmembrane helix</keyword>
<evidence type="ECO:0000256" key="1">
    <source>
        <dbReference type="SAM" id="MobiDB-lite"/>
    </source>
</evidence>
<protein>
    <recommendedName>
        <fullName evidence="4">C2H2-type domain-containing protein</fullName>
    </recommendedName>
</protein>
<feature type="compositionally biased region" description="Polar residues" evidence="1">
    <location>
        <begin position="1"/>
        <end position="15"/>
    </location>
</feature>
<dbReference type="AlphaFoldDB" id="A0A5N7BUX1"/>
<evidence type="ECO:0000313" key="3">
    <source>
        <dbReference type="EMBL" id="KAE8385631.1"/>
    </source>
</evidence>
<dbReference type="OrthoDB" id="5399138at2759"/>
<keyword evidence="2" id="KW-0812">Transmembrane</keyword>
<dbReference type="Proteomes" id="UP000326877">
    <property type="component" value="Unassembled WGS sequence"/>
</dbReference>
<evidence type="ECO:0000256" key="2">
    <source>
        <dbReference type="SAM" id="Phobius"/>
    </source>
</evidence>
<feature type="region of interest" description="Disordered" evidence="1">
    <location>
        <begin position="1"/>
        <end position="44"/>
    </location>
</feature>
<feature type="region of interest" description="Disordered" evidence="1">
    <location>
        <begin position="56"/>
        <end position="106"/>
    </location>
</feature>
<organism evidence="3">
    <name type="scientific">Petromyces alliaceus</name>
    <name type="common">Aspergillus alliaceus</name>
    <dbReference type="NCBI Taxonomy" id="209559"/>
    <lineage>
        <taxon>Eukaryota</taxon>
        <taxon>Fungi</taxon>
        <taxon>Dikarya</taxon>
        <taxon>Ascomycota</taxon>
        <taxon>Pezizomycotina</taxon>
        <taxon>Eurotiomycetes</taxon>
        <taxon>Eurotiomycetidae</taxon>
        <taxon>Eurotiales</taxon>
        <taxon>Aspergillaceae</taxon>
        <taxon>Aspergillus</taxon>
        <taxon>Aspergillus subgen. Circumdati</taxon>
    </lineage>
</organism>
<dbReference type="EMBL" id="ML735330">
    <property type="protein sequence ID" value="KAE8385631.1"/>
    <property type="molecule type" value="Genomic_DNA"/>
</dbReference>